<feature type="compositionally biased region" description="Basic and acidic residues" evidence="10">
    <location>
        <begin position="345"/>
        <end position="354"/>
    </location>
</feature>
<evidence type="ECO:0000256" key="5">
    <source>
        <dbReference type="ARBA" id="ARBA00022777"/>
    </source>
</evidence>
<keyword evidence="6 9" id="KW-0067">ATP-binding</keyword>
<dbReference type="InterPro" id="IPR017441">
    <property type="entry name" value="Protein_kinase_ATP_BS"/>
</dbReference>
<evidence type="ECO:0000256" key="6">
    <source>
        <dbReference type="ARBA" id="ARBA00022840"/>
    </source>
</evidence>
<dbReference type="InterPro" id="IPR008271">
    <property type="entry name" value="Ser/Thr_kinase_AS"/>
</dbReference>
<evidence type="ECO:0000256" key="9">
    <source>
        <dbReference type="PROSITE-ProRule" id="PRU10141"/>
    </source>
</evidence>
<dbReference type="PROSITE" id="PS50011">
    <property type="entry name" value="PROTEIN_KINASE_DOM"/>
    <property type="match status" value="1"/>
</dbReference>
<evidence type="ECO:0000256" key="1">
    <source>
        <dbReference type="ARBA" id="ARBA00012513"/>
    </source>
</evidence>
<dbReference type="AlphaFoldDB" id="A0A2P6VGC7"/>
<evidence type="ECO:0000256" key="3">
    <source>
        <dbReference type="ARBA" id="ARBA00022679"/>
    </source>
</evidence>
<dbReference type="Proteomes" id="UP000239649">
    <property type="component" value="Unassembled WGS sequence"/>
</dbReference>
<sequence>MAERSSWEDFVVQRVLGRGTWGTVLLAKRKQDGGLYALKRVMLDKRSTKDQLAAVQEAQLLASLDSPHITRYYDSFLHSGHLVICMEFAPGGSLHAALAAAPRPMGENEIWRVLLHVALALHHMHSRRMLHRDVKTLNIFLAGPQDVNGRHTQYKLGDVGVSKVLDEGKNHASTLIGTPYYLSPELCQEKPYDAKSDMWALGVVLYECATKRHPFDAHSQPSLIMKILRGRYDPVTGLSPDLTAIIHRCLSQSPARRPRAERLLTLPIARAKAAELGIEFPAALLAAPPASLASEGGVVRRAPTSGVVPASGAAPVTARPGVPPPRRATCPHGPDTEEVAPAPRTRRDGNERRSSPGSPAPARVSAGGERSRKPPLPTEAVPLRRRTDQVPSARRAATPLPPLAPRGQESASAAARSPLAAAPPSPAAECSSPGVAACASPPLRPSSSGSHSPAMQTHFSVQQHLGAMSGVAQEWLSRRSTGGGDAQVRATLPADTGVERSAKSDSNLLRSRKLAEHAELLVPAAEEAVAQEAVAEAAARAATLLALRARCVTLLGSEALYEELHGMARAAVEGTSSVGDGEGGSPRPPTLAALGDALFTRVGYSSTAAEAVHLIMKVLALE</sequence>
<keyword evidence="5" id="KW-0418">Kinase</keyword>
<evidence type="ECO:0000256" key="8">
    <source>
        <dbReference type="ARBA" id="ARBA00048679"/>
    </source>
</evidence>
<dbReference type="PANTHER" id="PTHR44899:SF7">
    <property type="entry name" value="NIMA-RELATED KINASE"/>
    <property type="match status" value="1"/>
</dbReference>
<evidence type="ECO:0000256" key="7">
    <source>
        <dbReference type="ARBA" id="ARBA00047899"/>
    </source>
</evidence>
<dbReference type="SUPFAM" id="SSF56112">
    <property type="entry name" value="Protein kinase-like (PK-like)"/>
    <property type="match status" value="1"/>
</dbReference>
<evidence type="ECO:0000256" key="10">
    <source>
        <dbReference type="SAM" id="MobiDB-lite"/>
    </source>
</evidence>
<keyword evidence="4 9" id="KW-0547">Nucleotide-binding</keyword>
<reference evidence="12 13" key="1">
    <citation type="journal article" date="2018" name="Plant J.">
        <title>Genome sequences of Chlorella sorokiniana UTEX 1602 and Micractinium conductrix SAG 241.80: implications to maltose excretion by a green alga.</title>
        <authorList>
            <person name="Arriola M.B."/>
            <person name="Velmurugan N."/>
            <person name="Zhang Y."/>
            <person name="Plunkett M.H."/>
            <person name="Hondzo H."/>
            <person name="Barney B.M."/>
        </authorList>
    </citation>
    <scope>NUCLEOTIDE SEQUENCE [LARGE SCALE GENOMIC DNA]</scope>
    <source>
        <strain evidence="12 13">SAG 241.80</strain>
    </source>
</reference>
<dbReference type="Gene3D" id="1.10.510.10">
    <property type="entry name" value="Transferase(Phosphotransferase) domain 1"/>
    <property type="match status" value="1"/>
</dbReference>
<dbReference type="EMBL" id="LHPF02000008">
    <property type="protein sequence ID" value="PSC73133.1"/>
    <property type="molecule type" value="Genomic_DNA"/>
</dbReference>
<dbReference type="InterPro" id="IPR011009">
    <property type="entry name" value="Kinase-like_dom_sf"/>
</dbReference>
<comment type="caution">
    <text evidence="12">The sequence shown here is derived from an EMBL/GenBank/DDBJ whole genome shotgun (WGS) entry which is preliminary data.</text>
</comment>
<dbReference type="InterPro" id="IPR000719">
    <property type="entry name" value="Prot_kinase_dom"/>
</dbReference>
<dbReference type="STRING" id="554055.A0A2P6VGC7"/>
<evidence type="ECO:0000313" key="13">
    <source>
        <dbReference type="Proteomes" id="UP000239649"/>
    </source>
</evidence>
<comment type="catalytic activity">
    <reaction evidence="7">
        <text>L-threonyl-[protein] + ATP = O-phospho-L-threonyl-[protein] + ADP + H(+)</text>
        <dbReference type="Rhea" id="RHEA:46608"/>
        <dbReference type="Rhea" id="RHEA-COMP:11060"/>
        <dbReference type="Rhea" id="RHEA-COMP:11605"/>
        <dbReference type="ChEBI" id="CHEBI:15378"/>
        <dbReference type="ChEBI" id="CHEBI:30013"/>
        <dbReference type="ChEBI" id="CHEBI:30616"/>
        <dbReference type="ChEBI" id="CHEBI:61977"/>
        <dbReference type="ChEBI" id="CHEBI:456216"/>
        <dbReference type="EC" id="2.7.11.1"/>
    </reaction>
</comment>
<feature type="compositionally biased region" description="Polar residues" evidence="10">
    <location>
        <begin position="445"/>
        <end position="454"/>
    </location>
</feature>
<evidence type="ECO:0000313" key="12">
    <source>
        <dbReference type="EMBL" id="PSC73133.1"/>
    </source>
</evidence>
<dbReference type="SMART" id="SM00220">
    <property type="entry name" value="S_TKc"/>
    <property type="match status" value="1"/>
</dbReference>
<gene>
    <name evidence="12" type="ORF">C2E20_3673</name>
</gene>
<keyword evidence="2" id="KW-0723">Serine/threonine-protein kinase</keyword>
<comment type="catalytic activity">
    <reaction evidence="8">
        <text>L-seryl-[protein] + ATP = O-phospho-L-seryl-[protein] + ADP + H(+)</text>
        <dbReference type="Rhea" id="RHEA:17989"/>
        <dbReference type="Rhea" id="RHEA-COMP:9863"/>
        <dbReference type="Rhea" id="RHEA-COMP:11604"/>
        <dbReference type="ChEBI" id="CHEBI:15378"/>
        <dbReference type="ChEBI" id="CHEBI:29999"/>
        <dbReference type="ChEBI" id="CHEBI:30616"/>
        <dbReference type="ChEBI" id="CHEBI:83421"/>
        <dbReference type="ChEBI" id="CHEBI:456216"/>
        <dbReference type="EC" id="2.7.11.1"/>
    </reaction>
</comment>
<organism evidence="12 13">
    <name type="scientific">Micractinium conductrix</name>
    <dbReference type="NCBI Taxonomy" id="554055"/>
    <lineage>
        <taxon>Eukaryota</taxon>
        <taxon>Viridiplantae</taxon>
        <taxon>Chlorophyta</taxon>
        <taxon>core chlorophytes</taxon>
        <taxon>Trebouxiophyceae</taxon>
        <taxon>Chlorellales</taxon>
        <taxon>Chlorellaceae</taxon>
        <taxon>Chlorella clade</taxon>
        <taxon>Micractinium</taxon>
    </lineage>
</organism>
<dbReference type="GO" id="GO:0005524">
    <property type="term" value="F:ATP binding"/>
    <property type="evidence" value="ECO:0007669"/>
    <property type="project" value="UniProtKB-UniRule"/>
</dbReference>
<feature type="region of interest" description="Disordered" evidence="10">
    <location>
        <begin position="476"/>
        <end position="505"/>
    </location>
</feature>
<evidence type="ECO:0000256" key="4">
    <source>
        <dbReference type="ARBA" id="ARBA00022741"/>
    </source>
</evidence>
<keyword evidence="13" id="KW-1185">Reference proteome</keyword>
<feature type="compositionally biased region" description="Low complexity" evidence="10">
    <location>
        <begin position="410"/>
        <end position="420"/>
    </location>
</feature>
<dbReference type="OrthoDB" id="248923at2759"/>
<dbReference type="CDD" id="cd08215">
    <property type="entry name" value="STKc_Nek"/>
    <property type="match status" value="1"/>
</dbReference>
<dbReference type="Gene3D" id="3.30.200.20">
    <property type="entry name" value="Phosphorylase Kinase, domain 1"/>
    <property type="match status" value="1"/>
</dbReference>
<dbReference type="PROSITE" id="PS00108">
    <property type="entry name" value="PROTEIN_KINASE_ST"/>
    <property type="match status" value="1"/>
</dbReference>
<accession>A0A2P6VGC7</accession>
<evidence type="ECO:0000256" key="2">
    <source>
        <dbReference type="ARBA" id="ARBA00022527"/>
    </source>
</evidence>
<name>A0A2P6VGC7_9CHLO</name>
<feature type="binding site" evidence="9">
    <location>
        <position position="39"/>
    </location>
    <ligand>
        <name>ATP</name>
        <dbReference type="ChEBI" id="CHEBI:30616"/>
    </ligand>
</feature>
<dbReference type="Pfam" id="PF00069">
    <property type="entry name" value="Pkinase"/>
    <property type="match status" value="1"/>
</dbReference>
<proteinExistence type="predicted"/>
<feature type="domain" description="Protein kinase" evidence="11">
    <location>
        <begin position="10"/>
        <end position="269"/>
    </location>
</feature>
<dbReference type="PROSITE" id="PS00107">
    <property type="entry name" value="PROTEIN_KINASE_ATP"/>
    <property type="match status" value="1"/>
</dbReference>
<evidence type="ECO:0000259" key="11">
    <source>
        <dbReference type="PROSITE" id="PS50011"/>
    </source>
</evidence>
<dbReference type="InterPro" id="IPR051131">
    <property type="entry name" value="NEK_Ser/Thr_kinase_NIMA"/>
</dbReference>
<dbReference type="EC" id="2.7.11.1" evidence="1"/>
<dbReference type="GO" id="GO:0004674">
    <property type="term" value="F:protein serine/threonine kinase activity"/>
    <property type="evidence" value="ECO:0007669"/>
    <property type="project" value="UniProtKB-KW"/>
</dbReference>
<dbReference type="PANTHER" id="PTHR44899">
    <property type="entry name" value="CAMK FAMILY PROTEIN KINASE"/>
    <property type="match status" value="1"/>
</dbReference>
<keyword evidence="3" id="KW-0808">Transferase</keyword>
<protein>
    <recommendedName>
        <fullName evidence="1">non-specific serine/threonine protein kinase</fullName>
        <ecNumber evidence="1">2.7.11.1</ecNumber>
    </recommendedName>
</protein>
<feature type="region of interest" description="Disordered" evidence="10">
    <location>
        <begin position="305"/>
        <end position="454"/>
    </location>
</feature>